<evidence type="ECO:0000256" key="1">
    <source>
        <dbReference type="SAM" id="MobiDB-lite"/>
    </source>
</evidence>
<proteinExistence type="predicted"/>
<sequence>MHHYQSLYDILGLGKSASADEIRKAYRKKALETHPDKLSPRASAAHRRAAEAQFHLIHSAFETLSDPHRRKAYDAWGSKVDPLVSLEESAKRKEDRETWASSLKAEYERRKVSRSQTSPPLSSPTPTPTYRPPPTPRRPKSASTSTAPRPNPPPPKPRDPPRPPSTQILLSDEEEEMIKEMLEEVRAQLPPDYEERRRRALEKKAERERAEMRRQSMAV</sequence>
<dbReference type="OrthoDB" id="442087at2759"/>
<evidence type="ECO:0000259" key="2">
    <source>
        <dbReference type="PROSITE" id="PS50076"/>
    </source>
</evidence>
<keyword evidence="4" id="KW-1185">Reference proteome</keyword>
<feature type="compositionally biased region" description="Basic and acidic residues" evidence="1">
    <location>
        <begin position="28"/>
        <end position="39"/>
    </location>
</feature>
<feature type="region of interest" description="Disordered" evidence="1">
    <location>
        <begin position="106"/>
        <end position="219"/>
    </location>
</feature>
<dbReference type="CDD" id="cd06257">
    <property type="entry name" value="DnaJ"/>
    <property type="match status" value="1"/>
</dbReference>
<comment type="caution">
    <text evidence="3">The sequence shown here is derived from an EMBL/GenBank/DDBJ whole genome shotgun (WGS) entry which is preliminary data.</text>
</comment>
<dbReference type="SUPFAM" id="SSF46565">
    <property type="entry name" value="Chaperone J-domain"/>
    <property type="match status" value="1"/>
</dbReference>
<dbReference type="Proteomes" id="UP000559027">
    <property type="component" value="Unassembled WGS sequence"/>
</dbReference>
<dbReference type="PANTHER" id="PTHR44144">
    <property type="entry name" value="DNAJ HOMOLOG SUBFAMILY C MEMBER 9"/>
    <property type="match status" value="1"/>
</dbReference>
<dbReference type="GO" id="GO:0031072">
    <property type="term" value="F:heat shock protein binding"/>
    <property type="evidence" value="ECO:0007669"/>
    <property type="project" value="TreeGrafter"/>
</dbReference>
<feature type="compositionally biased region" description="Pro residues" evidence="1">
    <location>
        <begin position="121"/>
        <end position="136"/>
    </location>
</feature>
<evidence type="ECO:0000313" key="3">
    <source>
        <dbReference type="EMBL" id="KAF5362081.1"/>
    </source>
</evidence>
<dbReference type="PANTHER" id="PTHR44144:SF1">
    <property type="entry name" value="DNAJ HOMOLOG SUBFAMILY C MEMBER 9"/>
    <property type="match status" value="1"/>
</dbReference>
<gene>
    <name evidence="3" type="ORF">D9756_002447</name>
</gene>
<dbReference type="PROSITE" id="PS50076">
    <property type="entry name" value="DNAJ_2"/>
    <property type="match status" value="1"/>
</dbReference>
<dbReference type="GO" id="GO:0005737">
    <property type="term" value="C:cytoplasm"/>
    <property type="evidence" value="ECO:0007669"/>
    <property type="project" value="TreeGrafter"/>
</dbReference>
<evidence type="ECO:0000313" key="4">
    <source>
        <dbReference type="Proteomes" id="UP000559027"/>
    </source>
</evidence>
<organism evidence="3 4">
    <name type="scientific">Leucocoprinus leucothites</name>
    <dbReference type="NCBI Taxonomy" id="201217"/>
    <lineage>
        <taxon>Eukaryota</taxon>
        <taxon>Fungi</taxon>
        <taxon>Dikarya</taxon>
        <taxon>Basidiomycota</taxon>
        <taxon>Agaricomycotina</taxon>
        <taxon>Agaricomycetes</taxon>
        <taxon>Agaricomycetidae</taxon>
        <taxon>Agaricales</taxon>
        <taxon>Agaricineae</taxon>
        <taxon>Agaricaceae</taxon>
        <taxon>Leucocoprinus</taxon>
    </lineage>
</organism>
<reference evidence="3 4" key="1">
    <citation type="journal article" date="2020" name="ISME J.">
        <title>Uncovering the hidden diversity of litter-decomposition mechanisms in mushroom-forming fungi.</title>
        <authorList>
            <person name="Floudas D."/>
            <person name="Bentzer J."/>
            <person name="Ahren D."/>
            <person name="Johansson T."/>
            <person name="Persson P."/>
            <person name="Tunlid A."/>
        </authorList>
    </citation>
    <scope>NUCLEOTIDE SEQUENCE [LARGE SCALE GENOMIC DNA]</scope>
    <source>
        <strain evidence="3 4">CBS 146.42</strain>
    </source>
</reference>
<dbReference type="Pfam" id="PF00226">
    <property type="entry name" value="DnaJ"/>
    <property type="match status" value="1"/>
</dbReference>
<dbReference type="PRINTS" id="PR00625">
    <property type="entry name" value="JDOMAIN"/>
</dbReference>
<accession>A0A8H5GC19</accession>
<feature type="domain" description="J" evidence="2">
    <location>
        <begin position="6"/>
        <end position="77"/>
    </location>
</feature>
<name>A0A8H5GC19_9AGAR</name>
<dbReference type="Gene3D" id="1.10.287.110">
    <property type="entry name" value="DnaJ domain"/>
    <property type="match status" value="1"/>
</dbReference>
<dbReference type="InterPro" id="IPR036869">
    <property type="entry name" value="J_dom_sf"/>
</dbReference>
<dbReference type="SMART" id="SM00271">
    <property type="entry name" value="DnaJ"/>
    <property type="match status" value="1"/>
</dbReference>
<dbReference type="PROSITE" id="PS00636">
    <property type="entry name" value="DNAJ_1"/>
    <property type="match status" value="1"/>
</dbReference>
<feature type="region of interest" description="Disordered" evidence="1">
    <location>
        <begin position="28"/>
        <end position="49"/>
    </location>
</feature>
<dbReference type="GO" id="GO:0005634">
    <property type="term" value="C:nucleus"/>
    <property type="evidence" value="ECO:0007669"/>
    <property type="project" value="TreeGrafter"/>
</dbReference>
<dbReference type="AlphaFoldDB" id="A0A8H5GC19"/>
<dbReference type="EMBL" id="JAACJO010000002">
    <property type="protein sequence ID" value="KAF5362081.1"/>
    <property type="molecule type" value="Genomic_DNA"/>
</dbReference>
<dbReference type="InterPro" id="IPR018253">
    <property type="entry name" value="DnaJ_domain_CS"/>
</dbReference>
<dbReference type="InterPro" id="IPR052594">
    <property type="entry name" value="J_domain-containing_protein"/>
</dbReference>
<feature type="compositionally biased region" description="Basic and acidic residues" evidence="1">
    <location>
        <begin position="193"/>
        <end position="219"/>
    </location>
</feature>
<dbReference type="InterPro" id="IPR001623">
    <property type="entry name" value="DnaJ_domain"/>
</dbReference>
<protein>
    <recommendedName>
        <fullName evidence="2">J domain-containing protein</fullName>
    </recommendedName>
</protein>